<comment type="caution">
    <text evidence="2">The sequence shown here is derived from an EMBL/GenBank/DDBJ whole genome shotgun (WGS) entry which is preliminary data.</text>
</comment>
<organism evidence="2 3">
    <name type="scientific">Heterostelium pallidum (strain ATCC 26659 / Pp 5 / PN500)</name>
    <name type="common">Cellular slime mold</name>
    <name type="synonym">Polysphondylium pallidum</name>
    <dbReference type="NCBI Taxonomy" id="670386"/>
    <lineage>
        <taxon>Eukaryota</taxon>
        <taxon>Amoebozoa</taxon>
        <taxon>Evosea</taxon>
        <taxon>Eumycetozoa</taxon>
        <taxon>Dictyostelia</taxon>
        <taxon>Acytosteliales</taxon>
        <taxon>Acytosteliaceae</taxon>
        <taxon>Heterostelium</taxon>
    </lineage>
</organism>
<evidence type="ECO:0000256" key="1">
    <source>
        <dbReference type="SAM" id="MobiDB-lite"/>
    </source>
</evidence>
<name>D3BJS8_HETP5</name>
<accession>D3BJS8</accession>
<proteinExistence type="predicted"/>
<dbReference type="EMBL" id="ADBJ01000038">
    <property type="protein sequence ID" value="EFA78158.1"/>
    <property type="molecule type" value="Genomic_DNA"/>
</dbReference>
<gene>
    <name evidence="2" type="ORF">PPL_08808</name>
</gene>
<reference evidence="2 3" key="1">
    <citation type="journal article" date="2011" name="Genome Res.">
        <title>Phylogeny-wide analysis of social amoeba genomes highlights ancient origins for complex intercellular communication.</title>
        <authorList>
            <person name="Heidel A.J."/>
            <person name="Lawal H.M."/>
            <person name="Felder M."/>
            <person name="Schilde C."/>
            <person name="Helps N.R."/>
            <person name="Tunggal B."/>
            <person name="Rivero F."/>
            <person name="John U."/>
            <person name="Schleicher M."/>
            <person name="Eichinger L."/>
            <person name="Platzer M."/>
            <person name="Noegel A.A."/>
            <person name="Schaap P."/>
            <person name="Gloeckner G."/>
        </authorList>
    </citation>
    <scope>NUCLEOTIDE SEQUENCE [LARGE SCALE GENOMIC DNA]</scope>
    <source>
        <strain evidence="3">ATCC 26659 / Pp 5 / PN500</strain>
    </source>
</reference>
<sequence>MDSNNSSRSSSIYSELLIDQNDLVNIGKMKVEDYLNYQLKLQIDDIMNHMEKKIADLKENSIKKKEEIRLQLNSEINNESADQEDDDDEDLSNDENAAN</sequence>
<feature type="region of interest" description="Disordered" evidence="1">
    <location>
        <begin position="73"/>
        <end position="99"/>
    </location>
</feature>
<feature type="compositionally biased region" description="Acidic residues" evidence="1">
    <location>
        <begin position="81"/>
        <end position="93"/>
    </location>
</feature>
<dbReference type="GeneID" id="31364285"/>
<evidence type="ECO:0000313" key="2">
    <source>
        <dbReference type="EMBL" id="EFA78158.1"/>
    </source>
</evidence>
<evidence type="ECO:0000313" key="3">
    <source>
        <dbReference type="Proteomes" id="UP000001396"/>
    </source>
</evidence>
<protein>
    <recommendedName>
        <fullName evidence="4">EKC/KEOPS complex subunit GON7</fullName>
    </recommendedName>
</protein>
<evidence type="ECO:0008006" key="4">
    <source>
        <dbReference type="Google" id="ProtNLM"/>
    </source>
</evidence>
<keyword evidence="3" id="KW-1185">Reference proteome</keyword>
<dbReference type="Proteomes" id="UP000001396">
    <property type="component" value="Unassembled WGS sequence"/>
</dbReference>
<dbReference type="AlphaFoldDB" id="D3BJS8"/>
<dbReference type="InParanoid" id="D3BJS8"/>
<dbReference type="RefSeq" id="XP_020430284.1">
    <property type="nucleotide sequence ID" value="XM_020579609.1"/>
</dbReference>